<evidence type="ECO:0000313" key="3">
    <source>
        <dbReference type="WBParaSite" id="Pan_g11083.t1"/>
    </source>
</evidence>
<name>A0A7E4UP26_PANRE</name>
<protein>
    <submittedName>
        <fullName evidence="3">ULP_PROTEASE domain-containing protein</fullName>
    </submittedName>
</protein>
<feature type="compositionally biased region" description="Pro residues" evidence="1">
    <location>
        <begin position="329"/>
        <end position="356"/>
    </location>
</feature>
<reference evidence="2" key="1">
    <citation type="journal article" date="2013" name="Genetics">
        <title>The draft genome and transcriptome of Panagrellus redivivus are shaped by the harsh demands of a free-living lifestyle.</title>
        <authorList>
            <person name="Srinivasan J."/>
            <person name="Dillman A.R."/>
            <person name="Macchietto M.G."/>
            <person name="Heikkinen L."/>
            <person name="Lakso M."/>
            <person name="Fracchia K.M."/>
            <person name="Antoshechkin I."/>
            <person name="Mortazavi A."/>
            <person name="Wong G."/>
            <person name="Sternberg P.W."/>
        </authorList>
    </citation>
    <scope>NUCLEOTIDE SEQUENCE [LARGE SCALE GENOMIC DNA]</scope>
    <source>
        <strain evidence="2">MT8872</strain>
    </source>
</reference>
<proteinExistence type="predicted"/>
<feature type="region of interest" description="Disordered" evidence="1">
    <location>
        <begin position="544"/>
        <end position="595"/>
    </location>
</feature>
<dbReference type="Proteomes" id="UP000492821">
    <property type="component" value="Unassembled WGS sequence"/>
</dbReference>
<feature type="compositionally biased region" description="Basic and acidic residues" evidence="1">
    <location>
        <begin position="826"/>
        <end position="840"/>
    </location>
</feature>
<dbReference type="AlphaFoldDB" id="A0A7E4UP26"/>
<feature type="compositionally biased region" description="Polar residues" evidence="1">
    <location>
        <begin position="450"/>
        <end position="472"/>
    </location>
</feature>
<feature type="compositionally biased region" description="Basic and acidic residues" evidence="1">
    <location>
        <begin position="564"/>
        <end position="575"/>
    </location>
</feature>
<feature type="region of interest" description="Disordered" evidence="1">
    <location>
        <begin position="314"/>
        <end position="386"/>
    </location>
</feature>
<accession>A0A7E4UP26</accession>
<feature type="compositionally biased region" description="Acidic residues" evidence="1">
    <location>
        <begin position="368"/>
        <end position="378"/>
    </location>
</feature>
<organism evidence="2 3">
    <name type="scientific">Panagrellus redivivus</name>
    <name type="common">Microworm</name>
    <dbReference type="NCBI Taxonomy" id="6233"/>
    <lineage>
        <taxon>Eukaryota</taxon>
        <taxon>Metazoa</taxon>
        <taxon>Ecdysozoa</taxon>
        <taxon>Nematoda</taxon>
        <taxon>Chromadorea</taxon>
        <taxon>Rhabditida</taxon>
        <taxon>Tylenchina</taxon>
        <taxon>Panagrolaimomorpha</taxon>
        <taxon>Panagrolaimoidea</taxon>
        <taxon>Panagrolaimidae</taxon>
        <taxon>Panagrellus</taxon>
    </lineage>
</organism>
<reference evidence="3" key="2">
    <citation type="submission" date="2020-10" db="UniProtKB">
        <authorList>
            <consortium name="WormBaseParasite"/>
        </authorList>
    </citation>
    <scope>IDENTIFICATION</scope>
</reference>
<dbReference type="WBParaSite" id="Pan_g11083.t1">
    <property type="protein sequence ID" value="Pan_g11083.t1"/>
    <property type="gene ID" value="Pan_g11083"/>
</dbReference>
<feature type="region of interest" description="Disordered" evidence="1">
    <location>
        <begin position="867"/>
        <end position="914"/>
    </location>
</feature>
<feature type="compositionally biased region" description="Low complexity" evidence="1">
    <location>
        <begin position="887"/>
        <end position="905"/>
    </location>
</feature>
<feature type="region of interest" description="Disordered" evidence="1">
    <location>
        <begin position="403"/>
        <end position="475"/>
    </location>
</feature>
<sequence length="980" mass="108736">MEAPSTAMKRYIPTREEIIKTLSTNVAALCVVPRALDDVPKQFSETPYIDVANCLNFELYVKRLGYDSLLSMMTANRCFYDNFEVFVQDLKRNDASFRVFIRYKDKFNNLAENNPDFVPETPENAVVVEDHNNWKFLLPRNQPDALKGRIVLVNILLKASGARRDRVPLHKFDNYAKDTDWPTNKKKYFPNVGGQLSRMVSEYCFNEVTMMETSNLTTLQSKIGLADVEELHKLRQAAFEFWARIDLLREEKFGQPEPVLTVEDRRKTDFIAMRANVAKPVSFNQNRAEPADLKLATEYSRIQPCRIAAIATSEVASTFDDEEERESPVPSPAPSVTEPPVPVTAPTEPAPRPRVIPPDELLYSDEGSSCEEDEEPEDPEIKPKAITPTVAEPTQNMSFHEKEYQQIPPSDVESEGGKDEVEFAPDVSVDTTTTSEVSQMASLNRKREPSQTLSFKTSSKTPLSISSGSQSDVHPKHDYVGLSFEEEDCFVRFNESDICAQWDQVRQPSLRGSFDSDLEALKTVEITRLPSNNESEDEVFEDALTGSPPDVTVSYQNDSGSIHVETERAPRKSSEYDTPASSFPTSNDTSGVGEDSGEIELPAAVEHHVESVESPAVVNHYPVKPLPLPDAAEEAPLGSADAVERAMDVFYNSDEDEPVMPVRRLNKPVKNVALATPPPQFPRHPFVYPPPVSQAAPVVVPSPAPVPQVVAAPVVDAKPEPEANNENHRPKQPDKFVSPTTSIYHTFMPVVGGEFIKVDKSKKSKSTKAKPEPAPVVEERPIVEEHPRVPYTPRFTKNPATDGITITKESPVKNFKNFDWNAAKKLDNRTKPVDRPEKSVSRPATASLSSTMSKTFEKMANEIRSYPVMGSKPHPLQVDCRQPPLPKRSAGSGASSTKSSSSRASNPGNGDIKLPQTAAAHLRCLREFVSSAVAPGETVEITRLQAHIESSGLLSPYAMLCLFPEFKIDVVDGKEVIKHG</sequence>
<feature type="compositionally biased region" description="Polar residues" evidence="1">
    <location>
        <begin position="842"/>
        <end position="853"/>
    </location>
</feature>
<feature type="region of interest" description="Disordered" evidence="1">
    <location>
        <begin position="826"/>
        <end position="853"/>
    </location>
</feature>
<evidence type="ECO:0000313" key="2">
    <source>
        <dbReference type="Proteomes" id="UP000492821"/>
    </source>
</evidence>
<feature type="compositionally biased region" description="Low complexity" evidence="1">
    <location>
        <begin position="426"/>
        <end position="435"/>
    </location>
</feature>
<feature type="compositionally biased region" description="Polar residues" evidence="1">
    <location>
        <begin position="579"/>
        <end position="590"/>
    </location>
</feature>
<evidence type="ECO:0000256" key="1">
    <source>
        <dbReference type="SAM" id="MobiDB-lite"/>
    </source>
</evidence>
<keyword evidence="2" id="KW-1185">Reference proteome</keyword>